<feature type="non-terminal residue" evidence="1">
    <location>
        <position position="1"/>
    </location>
</feature>
<name>A0A956NMK7_UNCEI</name>
<comment type="caution">
    <text evidence="1">The sequence shown here is derived from an EMBL/GenBank/DDBJ whole genome shotgun (WGS) entry which is preliminary data.</text>
</comment>
<evidence type="ECO:0000313" key="1">
    <source>
        <dbReference type="EMBL" id="MCA9759825.1"/>
    </source>
</evidence>
<gene>
    <name evidence="1" type="ORF">KDA27_28770</name>
</gene>
<protein>
    <submittedName>
        <fullName evidence="1">DUF1330 domain-containing protein</fullName>
    </submittedName>
</protein>
<dbReference type="EMBL" id="JAGQHS010000527">
    <property type="protein sequence ID" value="MCA9759825.1"/>
    <property type="molecule type" value="Genomic_DNA"/>
</dbReference>
<dbReference type="Gene3D" id="3.30.70.100">
    <property type="match status" value="1"/>
</dbReference>
<proteinExistence type="predicted"/>
<sequence>GRFLIGPENERWDAALLVQQDSVASFMAFASNAEYLAGMGHRTAALEDSRLLPLEGEEW</sequence>
<reference evidence="1" key="2">
    <citation type="journal article" date="2021" name="Microbiome">
        <title>Successional dynamics and alternative stable states in a saline activated sludge microbial community over 9 years.</title>
        <authorList>
            <person name="Wang Y."/>
            <person name="Ye J."/>
            <person name="Ju F."/>
            <person name="Liu L."/>
            <person name="Boyd J.A."/>
            <person name="Deng Y."/>
            <person name="Parks D.H."/>
            <person name="Jiang X."/>
            <person name="Yin X."/>
            <person name="Woodcroft B.J."/>
            <person name="Tyson G.W."/>
            <person name="Hugenholtz P."/>
            <person name="Polz M.F."/>
            <person name="Zhang T."/>
        </authorList>
    </citation>
    <scope>NUCLEOTIDE SEQUENCE</scope>
    <source>
        <strain evidence="1">HKST-UBA02</strain>
    </source>
</reference>
<dbReference type="Proteomes" id="UP000739538">
    <property type="component" value="Unassembled WGS sequence"/>
</dbReference>
<organism evidence="1 2">
    <name type="scientific">Eiseniibacteriota bacterium</name>
    <dbReference type="NCBI Taxonomy" id="2212470"/>
    <lineage>
        <taxon>Bacteria</taxon>
        <taxon>Candidatus Eiseniibacteriota</taxon>
    </lineage>
</organism>
<dbReference type="AlphaFoldDB" id="A0A956NMK7"/>
<evidence type="ECO:0000313" key="2">
    <source>
        <dbReference type="Proteomes" id="UP000739538"/>
    </source>
</evidence>
<accession>A0A956NMK7</accession>
<reference evidence="1" key="1">
    <citation type="submission" date="2020-04" db="EMBL/GenBank/DDBJ databases">
        <authorList>
            <person name="Zhang T."/>
        </authorList>
    </citation>
    <scope>NUCLEOTIDE SEQUENCE</scope>
    <source>
        <strain evidence="1">HKST-UBA02</strain>
    </source>
</reference>